<accession>A0A0K9YMS6</accession>
<evidence type="ECO:0000313" key="3">
    <source>
        <dbReference type="Proteomes" id="UP000036834"/>
    </source>
</evidence>
<comment type="caution">
    <text evidence="2">The sequence shown here is derived from an EMBL/GenBank/DDBJ whole genome shotgun (WGS) entry which is preliminary data.</text>
</comment>
<reference evidence="2" key="2">
    <citation type="submission" date="2015-07" db="EMBL/GenBank/DDBJ databases">
        <title>MeaNS - Measles Nucleotide Surveillance Program.</title>
        <authorList>
            <person name="Tran T."/>
            <person name="Druce J."/>
        </authorList>
    </citation>
    <scope>NUCLEOTIDE SEQUENCE</scope>
    <source>
        <strain evidence="2">DSM 9887</strain>
    </source>
</reference>
<dbReference type="EMBL" id="BJON01000018">
    <property type="protein sequence ID" value="GED70915.1"/>
    <property type="molecule type" value="Genomic_DNA"/>
</dbReference>
<dbReference type="OrthoDB" id="2472160at2"/>
<proteinExistence type="predicted"/>
<protein>
    <submittedName>
        <fullName evidence="2">Uncharacterized protein</fullName>
    </submittedName>
</protein>
<dbReference type="EMBL" id="LGIQ01000011">
    <property type="protein sequence ID" value="KNB69470.1"/>
    <property type="molecule type" value="Genomic_DNA"/>
</dbReference>
<sequence>MATERKPVCFNVNDPLEKEMWEISKTLNFSAWAKGHLKPIALARIAERHANKELKRVGVPVPVRRVVAADAPST</sequence>
<dbReference type="AlphaFoldDB" id="A0A0K9YMS6"/>
<reference evidence="3" key="1">
    <citation type="submission" date="2015-07" db="EMBL/GenBank/DDBJ databases">
        <title>Genome sequencing project for genomic taxonomy and phylogenomics of Bacillus-like bacteria.</title>
        <authorList>
            <person name="Liu B."/>
            <person name="Wang J."/>
            <person name="Zhu Y."/>
            <person name="Liu G."/>
            <person name="Chen Q."/>
            <person name="Chen Z."/>
            <person name="Lan J."/>
            <person name="Che J."/>
            <person name="Ge C."/>
            <person name="Shi H."/>
            <person name="Pan Z."/>
            <person name="Liu X."/>
        </authorList>
    </citation>
    <scope>NUCLEOTIDE SEQUENCE [LARGE SCALE GENOMIC DNA]</scope>
    <source>
        <strain evidence="3">DSM 9887</strain>
    </source>
</reference>
<dbReference type="RefSeq" id="WP_049741484.1">
    <property type="nucleotide sequence ID" value="NZ_BJON01000018.1"/>
</dbReference>
<dbReference type="Proteomes" id="UP000036834">
    <property type="component" value="Unassembled WGS sequence"/>
</dbReference>
<dbReference type="Proteomes" id="UP000319578">
    <property type="component" value="Unassembled WGS sequence"/>
</dbReference>
<dbReference type="STRING" id="54915.ADS79_26685"/>
<reference evidence="1 4" key="3">
    <citation type="submission" date="2019-06" db="EMBL/GenBank/DDBJ databases">
        <title>Whole genome shotgun sequence of Brevibacillus reuszeri NBRC 15719.</title>
        <authorList>
            <person name="Hosoyama A."/>
            <person name="Uohara A."/>
            <person name="Ohji S."/>
            <person name="Ichikawa N."/>
        </authorList>
    </citation>
    <scope>NUCLEOTIDE SEQUENCE [LARGE SCALE GENOMIC DNA]</scope>
    <source>
        <strain evidence="1 4">NBRC 15719</strain>
    </source>
</reference>
<evidence type="ECO:0000313" key="2">
    <source>
        <dbReference type="EMBL" id="KNB69470.1"/>
    </source>
</evidence>
<keyword evidence="4" id="KW-1185">Reference proteome</keyword>
<evidence type="ECO:0000313" key="4">
    <source>
        <dbReference type="Proteomes" id="UP000319578"/>
    </source>
</evidence>
<evidence type="ECO:0000313" key="1">
    <source>
        <dbReference type="EMBL" id="GED70915.1"/>
    </source>
</evidence>
<organism evidence="2 3">
    <name type="scientific">Brevibacillus reuszeri</name>
    <dbReference type="NCBI Taxonomy" id="54915"/>
    <lineage>
        <taxon>Bacteria</taxon>
        <taxon>Bacillati</taxon>
        <taxon>Bacillota</taxon>
        <taxon>Bacilli</taxon>
        <taxon>Bacillales</taxon>
        <taxon>Paenibacillaceae</taxon>
        <taxon>Brevibacillus</taxon>
    </lineage>
</organism>
<name>A0A0K9YMS6_9BACL</name>
<dbReference type="PATRIC" id="fig|54915.3.peg.4513"/>
<gene>
    <name evidence="2" type="ORF">ADS79_26685</name>
    <name evidence="1" type="ORF">BRE01_46170</name>
</gene>